<evidence type="ECO:0000256" key="1">
    <source>
        <dbReference type="SAM" id="Phobius"/>
    </source>
</evidence>
<keyword evidence="1" id="KW-0472">Membrane</keyword>
<proteinExistence type="predicted"/>
<organism evidence="2 3">
    <name type="scientific">Malus domestica</name>
    <name type="common">Apple</name>
    <name type="synonym">Pyrus malus</name>
    <dbReference type="NCBI Taxonomy" id="3750"/>
    <lineage>
        <taxon>Eukaryota</taxon>
        <taxon>Viridiplantae</taxon>
        <taxon>Streptophyta</taxon>
        <taxon>Embryophyta</taxon>
        <taxon>Tracheophyta</taxon>
        <taxon>Spermatophyta</taxon>
        <taxon>Magnoliopsida</taxon>
        <taxon>eudicotyledons</taxon>
        <taxon>Gunneridae</taxon>
        <taxon>Pentapetalae</taxon>
        <taxon>rosids</taxon>
        <taxon>fabids</taxon>
        <taxon>Rosales</taxon>
        <taxon>Rosaceae</taxon>
        <taxon>Amygdaloideae</taxon>
        <taxon>Maleae</taxon>
        <taxon>Malus</taxon>
    </lineage>
</organism>
<evidence type="ECO:0000313" key="2">
    <source>
        <dbReference type="EMBL" id="RXI06406.1"/>
    </source>
</evidence>
<dbReference type="EMBL" id="RDQH01000328">
    <property type="protein sequence ID" value="RXI06406.1"/>
    <property type="molecule type" value="Genomic_DNA"/>
</dbReference>
<dbReference type="AlphaFoldDB" id="A0A498KGB5"/>
<keyword evidence="3" id="KW-1185">Reference proteome</keyword>
<evidence type="ECO:0000313" key="3">
    <source>
        <dbReference type="Proteomes" id="UP000290289"/>
    </source>
</evidence>
<keyword evidence="1" id="KW-1133">Transmembrane helix</keyword>
<accession>A0A498KGB5</accession>
<dbReference type="PROSITE" id="PS51257">
    <property type="entry name" value="PROKAR_LIPOPROTEIN"/>
    <property type="match status" value="1"/>
</dbReference>
<dbReference type="Proteomes" id="UP000290289">
    <property type="component" value="Chromosome 2"/>
</dbReference>
<feature type="transmembrane region" description="Helical" evidence="1">
    <location>
        <begin position="37"/>
        <end position="56"/>
    </location>
</feature>
<name>A0A498KGB5_MALDO</name>
<protein>
    <submittedName>
        <fullName evidence="2">Uncharacterized protein</fullName>
    </submittedName>
</protein>
<comment type="caution">
    <text evidence="2">The sequence shown here is derived from an EMBL/GenBank/DDBJ whole genome shotgun (WGS) entry which is preliminary data.</text>
</comment>
<gene>
    <name evidence="2" type="ORF">DVH24_018448</name>
</gene>
<reference evidence="2 3" key="1">
    <citation type="submission" date="2018-10" db="EMBL/GenBank/DDBJ databases">
        <title>A high-quality apple genome assembly.</title>
        <authorList>
            <person name="Hu J."/>
        </authorList>
    </citation>
    <scope>NUCLEOTIDE SEQUENCE [LARGE SCALE GENOMIC DNA]</scope>
    <source>
        <strain evidence="3">cv. HFTH1</strain>
        <tissue evidence="2">Young leaf</tissue>
    </source>
</reference>
<keyword evidence="1" id="KW-0812">Transmembrane</keyword>
<feature type="transmembrane region" description="Helical" evidence="1">
    <location>
        <begin position="12"/>
        <end position="31"/>
    </location>
</feature>
<sequence length="70" mass="7770">MDVHRRCTLHEFIGIPVLIFASCFFTPVKFYGGMDGAFLGGIFAVISPCCPLSWFLQSLGSDNLHLTENM</sequence>